<evidence type="ECO:0000259" key="2">
    <source>
        <dbReference type="Pfam" id="PF07007"/>
    </source>
</evidence>
<dbReference type="Gene3D" id="1.20.1270.180">
    <property type="match status" value="1"/>
</dbReference>
<protein>
    <submittedName>
        <fullName evidence="3">DUF1311 domain-containing protein</fullName>
    </submittedName>
</protein>
<keyword evidence="1" id="KW-0732">Signal</keyword>
<feature type="domain" description="Lysozyme inhibitor LprI-like N-terminal" evidence="2">
    <location>
        <begin position="37"/>
        <end position="133"/>
    </location>
</feature>
<feature type="signal peptide" evidence="1">
    <location>
        <begin position="1"/>
        <end position="24"/>
    </location>
</feature>
<dbReference type="InterPro" id="IPR009739">
    <property type="entry name" value="LprI-like_N"/>
</dbReference>
<organism evidence="3 4">
    <name type="scientific">Candidatus Marithioploca araucensis</name>
    <dbReference type="NCBI Taxonomy" id="70273"/>
    <lineage>
        <taxon>Bacteria</taxon>
        <taxon>Pseudomonadati</taxon>
        <taxon>Pseudomonadota</taxon>
        <taxon>Gammaproteobacteria</taxon>
        <taxon>Thiotrichales</taxon>
        <taxon>Thiotrichaceae</taxon>
        <taxon>Candidatus Marithioploca</taxon>
    </lineage>
</organism>
<proteinExistence type="predicted"/>
<dbReference type="PANTHER" id="PTHR39176">
    <property type="entry name" value="PERIPLASMIC PROTEIN-RELATED"/>
    <property type="match status" value="1"/>
</dbReference>
<comment type="caution">
    <text evidence="3">The sequence shown here is derived from an EMBL/GenBank/DDBJ whole genome shotgun (WGS) entry which is preliminary data.</text>
</comment>
<reference evidence="3" key="1">
    <citation type="submission" date="2023-06" db="EMBL/GenBank/DDBJ databases">
        <title>Uncultivated large filamentous bacteria from sulfidic sediments reveal new species and different genomic features in energy metabolism and defense.</title>
        <authorList>
            <person name="Fonseca A."/>
        </authorList>
    </citation>
    <scope>NUCLEOTIDE SEQUENCE</scope>
    <source>
        <strain evidence="3">HSG4</strain>
    </source>
</reference>
<gene>
    <name evidence="3" type="ORF">QUF54_04775</name>
</gene>
<accession>A0ABT7VSW1</accession>
<dbReference type="EMBL" id="JAUCGM010000236">
    <property type="protein sequence ID" value="MDM8562650.1"/>
    <property type="molecule type" value="Genomic_DNA"/>
</dbReference>
<keyword evidence="4" id="KW-1185">Reference proteome</keyword>
<feature type="chain" id="PRO_5047295887" evidence="1">
    <location>
        <begin position="25"/>
        <end position="151"/>
    </location>
</feature>
<evidence type="ECO:0000313" key="4">
    <source>
        <dbReference type="Proteomes" id="UP001171945"/>
    </source>
</evidence>
<evidence type="ECO:0000256" key="1">
    <source>
        <dbReference type="SAM" id="SignalP"/>
    </source>
</evidence>
<evidence type="ECO:0000313" key="3">
    <source>
        <dbReference type="EMBL" id="MDM8562650.1"/>
    </source>
</evidence>
<dbReference type="PANTHER" id="PTHR39176:SF1">
    <property type="entry name" value="PERIPLASMIC PROTEIN"/>
    <property type="match status" value="1"/>
</dbReference>
<name>A0ABT7VSW1_9GAMM</name>
<dbReference type="Proteomes" id="UP001171945">
    <property type="component" value="Unassembled WGS sequence"/>
</dbReference>
<dbReference type="Pfam" id="PF07007">
    <property type="entry name" value="LprI"/>
    <property type="match status" value="1"/>
</dbReference>
<sequence>MLIRSKKSLCLIAGLSLVSSFIHAEEKHPIDIKTEACMEKDYSTLGMMNCSAQSEKLWDTELNRVYRGLQSQLNEKAKKQLKNAQLQWLKYRNAEFKAIDEIYSVLYEKSGGGTMWRLLPINAKVEIIKERVLVLTGYLTNFKPEVQESGE</sequence>